<reference evidence="1 2" key="1">
    <citation type="journal article" date="2014" name="PLoS Genet.">
        <title>Phylogenetically driven sequencing of extremely halophilic archaea reveals strategies for static and dynamic osmo-response.</title>
        <authorList>
            <person name="Becker E.A."/>
            <person name="Seitzer P.M."/>
            <person name="Tritt A."/>
            <person name="Larsen D."/>
            <person name="Krusor M."/>
            <person name="Yao A.I."/>
            <person name="Wu D."/>
            <person name="Madern D."/>
            <person name="Eisen J.A."/>
            <person name="Darling A.E."/>
            <person name="Facciotti M.T."/>
        </authorList>
    </citation>
    <scope>NUCLEOTIDE SEQUENCE [LARGE SCALE GENOMIC DNA]</scope>
    <source>
        <strain evidence="1 2">2-9-1</strain>
    </source>
</reference>
<comment type="caution">
    <text evidence="1">The sequence shown here is derived from an EMBL/GenBank/DDBJ whole genome shotgun (WGS) entry which is preliminary data.</text>
</comment>
<accession>M0CC80</accession>
<evidence type="ECO:0000313" key="2">
    <source>
        <dbReference type="Proteomes" id="UP000011626"/>
    </source>
</evidence>
<proteinExistence type="predicted"/>
<protein>
    <submittedName>
        <fullName evidence="1">Uncharacterized protein</fullName>
    </submittedName>
</protein>
<keyword evidence="2" id="KW-1185">Reference proteome</keyword>
<organism evidence="1 2">
    <name type="scientific">Halosimplex carlsbadense 2-9-1</name>
    <dbReference type="NCBI Taxonomy" id="797114"/>
    <lineage>
        <taxon>Archaea</taxon>
        <taxon>Methanobacteriati</taxon>
        <taxon>Methanobacteriota</taxon>
        <taxon>Stenosarchaea group</taxon>
        <taxon>Halobacteria</taxon>
        <taxon>Halobacteriales</taxon>
        <taxon>Haloarculaceae</taxon>
        <taxon>Halosimplex</taxon>
    </lineage>
</organism>
<gene>
    <name evidence="1" type="ORF">C475_19638</name>
</gene>
<dbReference type="AlphaFoldDB" id="M0CC80"/>
<dbReference type="EMBL" id="AOIU01000044">
    <property type="protein sequence ID" value="ELZ20845.1"/>
    <property type="molecule type" value="Genomic_DNA"/>
</dbReference>
<sequence length="98" mass="11321">MIIRGDRSTDLDVHHPSTYAALLYLFESCPKRSFTFLCFQCCFDELTVILDIVAQEILSVSKKFLEIPSPFLYKEGCFTFSLPRIKVSRVVVFDVDIF</sequence>
<name>M0CC80_9EURY</name>
<evidence type="ECO:0000313" key="1">
    <source>
        <dbReference type="EMBL" id="ELZ20845.1"/>
    </source>
</evidence>
<dbReference type="Proteomes" id="UP000011626">
    <property type="component" value="Unassembled WGS sequence"/>
</dbReference>